<dbReference type="GO" id="GO:0009279">
    <property type="term" value="C:cell outer membrane"/>
    <property type="evidence" value="ECO:0007669"/>
    <property type="project" value="UniProtKB-SubCell"/>
</dbReference>
<dbReference type="GO" id="GO:0015288">
    <property type="term" value="F:porin activity"/>
    <property type="evidence" value="ECO:0007669"/>
    <property type="project" value="InterPro"/>
</dbReference>
<sequence>MNTPTFKLTKIALLIGTAIVATNAHAVYNLYKKDGLTLDIGGQVDIQLTKQDRQFTLESPMNKIVENPELQPAGTKLSTTDKKPRLSQNHGVSYIDFRSSQELPNDWRATGNIGLGYIRGSNFYLSNSSLSLDKKNVGAVSLGRQYLHTNYVNRTGTDTPLDIFSTSALRFDYYGIKGLQASAYYSLAGYNDVTKENNGAVKSGYGASASYRFPVAEGQTLRVAAGYTHSDYNPETSINGDTWKANQNTLNRYPSKTDGLAASLEYQAGKFLVATDIGRKQETMSESNFTPLDKRDTDYLGVKVAYDINPIFQVSAGYGTKKAETKLKKGATPLSNDANALNTIGQQTGGLQILSYVDAKEQYLYDKANTKEAYVQLDYMARPNVRIYGRYDTELTKFKLGSTNTSKISDDNIRAGVVFNF</sequence>
<proteinExistence type="predicted"/>
<keyword evidence="1 2" id="KW-0732">Signal</keyword>
<dbReference type="RefSeq" id="WP_036361782.1">
    <property type="nucleotide sequence ID" value="NZ_AOMT01000002.1"/>
</dbReference>
<name>A0A066UFG6_9GAMM</name>
<dbReference type="EMBL" id="AOMT01000002">
    <property type="protein sequence ID" value="KDN26141.1"/>
    <property type="molecule type" value="Genomic_DNA"/>
</dbReference>
<comment type="caution">
    <text evidence="3">The sequence shown here is derived from an EMBL/GenBank/DDBJ whole genome shotgun (WGS) entry which is preliminary data.</text>
</comment>
<feature type="chain" id="PRO_5001632063" description="Porin" evidence="2">
    <location>
        <begin position="27"/>
        <end position="421"/>
    </location>
</feature>
<dbReference type="AlphaFoldDB" id="A0A066UFG6"/>
<dbReference type="SUPFAM" id="SSF56935">
    <property type="entry name" value="Porins"/>
    <property type="match status" value="1"/>
</dbReference>
<feature type="signal peptide" evidence="2">
    <location>
        <begin position="1"/>
        <end position="26"/>
    </location>
</feature>
<dbReference type="Gene3D" id="2.40.160.10">
    <property type="entry name" value="Porin"/>
    <property type="match status" value="1"/>
</dbReference>
<dbReference type="Proteomes" id="UP000035860">
    <property type="component" value="Unassembled WGS sequence"/>
</dbReference>
<reference evidence="3 4" key="1">
    <citation type="journal article" date="2014" name="Genome Announc.">
        <title>Draft Genome Sequence of Moraxella bovoculi Strain 237T (ATCC BAA-1259T) Isolated from a Calf with Infectious Bovine Keratoconjunctivitis.</title>
        <authorList>
            <person name="Calcutt M.J."/>
            <person name="Foecking M.F."/>
            <person name="Martin N.T."/>
            <person name="Mhlanga-Mutangadura T."/>
            <person name="Reilly T.J."/>
        </authorList>
    </citation>
    <scope>NUCLEOTIDE SEQUENCE [LARGE SCALE GENOMIC DNA]</scope>
    <source>
        <strain evidence="3 4">237</strain>
    </source>
</reference>
<evidence type="ECO:0000313" key="4">
    <source>
        <dbReference type="Proteomes" id="UP000035860"/>
    </source>
</evidence>
<gene>
    <name evidence="3" type="ORF">MBO_00185</name>
</gene>
<dbReference type="eggNOG" id="COG3203">
    <property type="taxonomic scope" value="Bacteria"/>
</dbReference>
<protein>
    <recommendedName>
        <fullName evidence="5">Porin</fullName>
    </recommendedName>
</protein>
<evidence type="ECO:0000256" key="2">
    <source>
        <dbReference type="SAM" id="SignalP"/>
    </source>
</evidence>
<accession>A0A066UFG6</accession>
<dbReference type="OrthoDB" id="6648163at2"/>
<evidence type="ECO:0000313" key="3">
    <source>
        <dbReference type="EMBL" id="KDN26141.1"/>
    </source>
</evidence>
<organism evidence="3 4">
    <name type="scientific">Moraxella bovoculi 237</name>
    <dbReference type="NCBI Taxonomy" id="743974"/>
    <lineage>
        <taxon>Bacteria</taxon>
        <taxon>Pseudomonadati</taxon>
        <taxon>Pseudomonadota</taxon>
        <taxon>Gammaproteobacteria</taxon>
        <taxon>Moraxellales</taxon>
        <taxon>Moraxellaceae</taxon>
        <taxon>Moraxella</taxon>
    </lineage>
</organism>
<keyword evidence="4" id="KW-1185">Reference proteome</keyword>
<dbReference type="InterPro" id="IPR023614">
    <property type="entry name" value="Porin_dom_sf"/>
</dbReference>
<evidence type="ECO:0008006" key="5">
    <source>
        <dbReference type="Google" id="ProtNLM"/>
    </source>
</evidence>
<dbReference type="PANTHER" id="PTHR34501:SF2">
    <property type="entry name" value="OUTER MEMBRANE PORIN F-RELATED"/>
    <property type="match status" value="1"/>
</dbReference>
<dbReference type="PANTHER" id="PTHR34501">
    <property type="entry name" value="PROTEIN YDDL-RELATED"/>
    <property type="match status" value="1"/>
</dbReference>
<dbReference type="InterPro" id="IPR050298">
    <property type="entry name" value="Gram-neg_bact_OMP"/>
</dbReference>
<evidence type="ECO:0000256" key="1">
    <source>
        <dbReference type="ARBA" id="ARBA00022729"/>
    </source>
</evidence>